<sequence>MPHNFQPGDLVFAKMKGYPHWPARIEDVADGAVKPPPNKIPIFFFGTHETAFLAPKDLFAYEKYSERYGKPNKRKGFNEGLWEIQNNPHASYSAPPAPASSSDSEGNNAGGGSDEDDDGEEATVPQKADSGSEVDSDSGSEDQGRGGGVKRKPPPPAKDFTPEKKTGGRGGKKVGGRGKKKKASSDSDSNSGSGSEKKVVDSESEDEKPRPALSGSESHSGSKSESDSDPPPRKGPQGRKKEKPAPKPRARKPKPAPAKRAPSSSSDSDSDSEPDCISEWKKRDEERRRELEERRKKEEAEELRRLREREKEEDEKKKKDKDKGNVFCFSNQKVKKSSKKPDNQKKARIKKEKERKERKEKELKEKKARRSEEKSRARSKPEKPKRRPERPPEKKVEKKKEPSPEEKLQKLHTDIKFALKVDNPDIERCLQALEELEAVPVTSQILHKNAEVIATLKKAKYISTCIDEIKQELKQDNIAVKANAVCKLTYLQMLGYDVSWAAFNIVEVMSSSKFTYKRIGYLAASQCFHESTDVIMLTTNQIRKDLSSPNQYDTGVALTGLSCFVTPDLARDLANDIMTLMSHTKPYIRKKAVLIMYKVFLKYPESLRPAFPRLKEKLEDPDPGVQSAAVNVICELARRNPKNYLSLAPLFFKLMTSSTNNWVLIKIIKLFGALTPLEPRLGKKLIEPLTNLIHSTSAMSLLYECVNTVIAVLISLSSGMPNHSASIQLCVQKLRILIEDSDQNLKYLGLLAMSKILKTHPKSVQSHKDLILQCLDDKDESIRLRALDLLYGMVSKKNLMEIVKKLMLHVDKAEGTTYRDELLTKIIDICSQSNYQYITNFEWYISILVELTRLEGTRHGHLIASQMLDVAIRVKAIRVFAVAQMATLLDNAHLLTGNMQRMGICEVLYAAAWICGEFSEHLENPMQTLEAMLRPKVATLPGHIQAVYVQNAAKLFATVLKSQEGNTDSTAAQETSQADDRQTAAASCILQLVKYIQKLQQKDVEIAEEVSALFAGELNPVAPKAQKKVPVPDGLDLDAWINEPPSESESEDEQPKAIFAKEEPKHSRPRHTEVDEKELARRREARKQEQANNPFYIKASPSSQKVYQEAPGVEHIPVVQIDLSVPLKVPGLPMSDQYVKLEEERRQKEKAEKKKKEKKKRKEKRSGRGKKHDSGPESEEDITPAHMVDIVTEEMPENALPSDDDDKDPNDPHKALDIDLDKPLADSEKLPVRSHRAAEAPKSPAEDGDAENAVSQEPKKKSSKEKREKKKDKDRDRKKSKEEKKKKKHKHEEKGEDLLGVQADELVVQSEETSEVAAVPTSTSAEVSDLDFWLSNAPVPSNTQKSSKHKKKKQKKEKEEKEKKKKKKHHHHHHHSDGGGEESVQNGTVEEEEPLPPMSNYCLLAENSYIKMVYDIQGNLQDGSQVVVSVIFENKCDSFLKSMEFNVLDSLNSKLQRPEGSGPHDGLTVPFQLPPGVSNEARFVFTVQSIVMPQKLKGTLTFIVKNEESSTHEKLDFKLHFTCTSYLITTPCYSDAFAKLLESGDLKGSSVRLEGVNMPFHHLLARICFHHHFSVVERIDSCASMYSRSIQGHHVCLLVKTSGQTVSIDAKCDEPTLLGNVLDEIKQTFSQC</sequence>
<keyword evidence="2" id="KW-1185">Reference proteome</keyword>
<evidence type="ECO:0000313" key="2">
    <source>
        <dbReference type="Proteomes" id="UP000805704"/>
    </source>
</evidence>
<organism evidence="1 2">
    <name type="scientific">Nibea albiflora</name>
    <name type="common">Yellow drum</name>
    <name type="synonym">Corvina albiflora</name>
    <dbReference type="NCBI Taxonomy" id="240163"/>
    <lineage>
        <taxon>Eukaryota</taxon>
        <taxon>Metazoa</taxon>
        <taxon>Chordata</taxon>
        <taxon>Craniata</taxon>
        <taxon>Vertebrata</taxon>
        <taxon>Euteleostomi</taxon>
        <taxon>Actinopterygii</taxon>
        <taxon>Neopterygii</taxon>
        <taxon>Teleostei</taxon>
        <taxon>Neoteleostei</taxon>
        <taxon>Acanthomorphata</taxon>
        <taxon>Eupercaria</taxon>
        <taxon>Sciaenidae</taxon>
        <taxon>Nibea</taxon>
    </lineage>
</organism>
<dbReference type="Proteomes" id="UP000805704">
    <property type="component" value="Chromosome 4"/>
</dbReference>
<reference evidence="1" key="1">
    <citation type="submission" date="2020-04" db="EMBL/GenBank/DDBJ databases">
        <title>A chromosome-scale assembly and high-density genetic map of the yellow drum (Nibea albiflora) genome.</title>
        <authorList>
            <person name="Xu D."/>
            <person name="Zhang W."/>
            <person name="Chen R."/>
            <person name="Tan P."/>
            <person name="Wang L."/>
            <person name="Song H."/>
            <person name="Tian L."/>
            <person name="Zhu Q."/>
            <person name="Wang B."/>
        </authorList>
    </citation>
    <scope>NUCLEOTIDE SEQUENCE</scope>
    <source>
        <strain evidence="1">ZJHYS-2018</strain>
    </source>
</reference>
<name>A0ACB7ENK6_NIBAL</name>
<comment type="caution">
    <text evidence="1">The sequence shown here is derived from an EMBL/GenBank/DDBJ whole genome shotgun (WGS) entry which is preliminary data.</text>
</comment>
<evidence type="ECO:0000313" key="1">
    <source>
        <dbReference type="EMBL" id="KAG8003654.1"/>
    </source>
</evidence>
<dbReference type="EMBL" id="CM024792">
    <property type="protein sequence ID" value="KAG8003654.1"/>
    <property type="molecule type" value="Genomic_DNA"/>
</dbReference>
<protein>
    <submittedName>
        <fullName evidence="1">AP-3 complex subunit delta-1</fullName>
    </submittedName>
</protein>
<gene>
    <name evidence="1" type="primary">AP3D1</name>
    <name evidence="1" type="ORF">GBF38_018869</name>
</gene>
<accession>A0ACB7ENK6</accession>
<proteinExistence type="predicted"/>